<evidence type="ECO:0000313" key="1">
    <source>
        <dbReference type="EMBL" id="CAD7448128.1"/>
    </source>
</evidence>
<protein>
    <submittedName>
        <fullName evidence="1">Uncharacterized protein</fullName>
    </submittedName>
</protein>
<proteinExistence type="predicted"/>
<dbReference type="EMBL" id="OD569617">
    <property type="protein sequence ID" value="CAD7448128.1"/>
    <property type="molecule type" value="Genomic_DNA"/>
</dbReference>
<sequence>MQMATRIHTVPNRITPALTNRRESIHPYFYVADCVVTNPRICLTIGLLRKCSVVSELLFHPNHQAIHGIKSRKQRLLQNNLRHSLCRFFAGSSRSFPRQSYHRVPIATLEREPVLSRPYHSSKRLLIPFIATQSLGSSRGLKVLHFDLAKFETKANNSYIRDQWYHSILWKTYWPFEANGMNSPRSIPVLPLRCCPLPGWLLLAAHSGFPPLGALLMAD</sequence>
<accession>A0A7R9F902</accession>
<name>A0A7R9F902_9NEOP</name>
<organism evidence="1">
    <name type="scientific">Timema bartmani</name>
    <dbReference type="NCBI Taxonomy" id="61472"/>
    <lineage>
        <taxon>Eukaryota</taxon>
        <taxon>Metazoa</taxon>
        <taxon>Ecdysozoa</taxon>
        <taxon>Arthropoda</taxon>
        <taxon>Hexapoda</taxon>
        <taxon>Insecta</taxon>
        <taxon>Pterygota</taxon>
        <taxon>Neoptera</taxon>
        <taxon>Polyneoptera</taxon>
        <taxon>Phasmatodea</taxon>
        <taxon>Timematodea</taxon>
        <taxon>Timematoidea</taxon>
        <taxon>Timematidae</taxon>
        <taxon>Timema</taxon>
    </lineage>
</organism>
<dbReference type="AlphaFoldDB" id="A0A7R9F902"/>
<gene>
    <name evidence="1" type="ORF">TBIB3V08_LOCUS10420</name>
</gene>
<reference evidence="1" key="1">
    <citation type="submission" date="2020-11" db="EMBL/GenBank/DDBJ databases">
        <authorList>
            <person name="Tran Van P."/>
        </authorList>
    </citation>
    <scope>NUCLEOTIDE SEQUENCE</scope>
</reference>